<keyword evidence="1" id="KW-0472">Membrane</keyword>
<protein>
    <submittedName>
        <fullName evidence="2">Uncharacterized protein</fullName>
    </submittedName>
</protein>
<feature type="transmembrane region" description="Helical" evidence="1">
    <location>
        <begin position="57"/>
        <end position="74"/>
    </location>
</feature>
<name>A0A1I7IVM6_9GAMM</name>
<keyword evidence="1" id="KW-1133">Transmembrane helix</keyword>
<gene>
    <name evidence="2" type="ORF">SAMN05421784_12412</name>
</gene>
<feature type="transmembrane region" description="Helical" evidence="1">
    <location>
        <begin position="6"/>
        <end position="26"/>
    </location>
</feature>
<sequence>MDFLVLILEIFYDFIKCIIKFFAWIFEITMKDIVISLLSISVLCCIIFLFIMPKFIFNILLLLIFICLVFKFRGKIRRYLNKKVF</sequence>
<proteinExistence type="predicted"/>
<evidence type="ECO:0000313" key="3">
    <source>
        <dbReference type="Proteomes" id="UP000242496"/>
    </source>
</evidence>
<dbReference type="Proteomes" id="UP000242496">
    <property type="component" value="Unassembled WGS sequence"/>
</dbReference>
<dbReference type="STRING" id="351659.SAMN05421784_12412"/>
<keyword evidence="3" id="KW-1185">Reference proteome</keyword>
<evidence type="ECO:0000313" key="2">
    <source>
        <dbReference type="EMBL" id="SFU76980.1"/>
    </source>
</evidence>
<keyword evidence="1" id="KW-0812">Transmembrane</keyword>
<accession>A0A1I7IVM6</accession>
<feature type="transmembrane region" description="Helical" evidence="1">
    <location>
        <begin position="33"/>
        <end position="51"/>
    </location>
</feature>
<reference evidence="3" key="1">
    <citation type="submission" date="2016-10" db="EMBL/GenBank/DDBJ databases">
        <authorList>
            <person name="Varghese N."/>
            <person name="Submissions S."/>
        </authorList>
    </citation>
    <scope>NUCLEOTIDE SEQUENCE [LARGE SCALE GENOMIC DNA]</scope>
    <source>
        <strain evidence="3">DSM 18168</strain>
    </source>
</reference>
<evidence type="ECO:0000256" key="1">
    <source>
        <dbReference type="SAM" id="Phobius"/>
    </source>
</evidence>
<dbReference type="EMBL" id="FPBJ01000024">
    <property type="protein sequence ID" value="SFU76980.1"/>
    <property type="molecule type" value="Genomic_DNA"/>
</dbReference>
<dbReference type="AlphaFoldDB" id="A0A1I7IVM6"/>
<organism evidence="2 3">
    <name type="scientific">Xenorhabdus koppenhoeferi</name>
    <dbReference type="NCBI Taxonomy" id="351659"/>
    <lineage>
        <taxon>Bacteria</taxon>
        <taxon>Pseudomonadati</taxon>
        <taxon>Pseudomonadota</taxon>
        <taxon>Gammaproteobacteria</taxon>
        <taxon>Enterobacterales</taxon>
        <taxon>Morganellaceae</taxon>
        <taxon>Xenorhabdus</taxon>
    </lineage>
</organism>